<dbReference type="SUPFAM" id="SSF53474">
    <property type="entry name" value="alpha/beta-Hydrolases"/>
    <property type="match status" value="1"/>
</dbReference>
<evidence type="ECO:0000313" key="3">
    <source>
        <dbReference type="EMBL" id="MCI0128390.1"/>
    </source>
</evidence>
<dbReference type="GO" id="GO:0016787">
    <property type="term" value="F:hydrolase activity"/>
    <property type="evidence" value="ECO:0007669"/>
    <property type="project" value="UniProtKB-KW"/>
</dbReference>
<keyword evidence="4" id="KW-1185">Reference proteome</keyword>
<dbReference type="PANTHER" id="PTHR48081:SF8">
    <property type="entry name" value="ALPHA_BETA HYDROLASE FOLD-3 DOMAIN-CONTAINING PROTEIN-RELATED"/>
    <property type="match status" value="1"/>
</dbReference>
<dbReference type="Pfam" id="PF07859">
    <property type="entry name" value="Abhydrolase_3"/>
    <property type="match status" value="1"/>
</dbReference>
<evidence type="ECO:0000313" key="4">
    <source>
        <dbReference type="Proteomes" id="UP001156140"/>
    </source>
</evidence>
<proteinExistence type="predicted"/>
<accession>A0AA41QPP0</accession>
<organism evidence="3 4">
    <name type="scientific">Paradevosia shaoguanensis</name>
    <dbReference type="NCBI Taxonomy" id="1335043"/>
    <lineage>
        <taxon>Bacteria</taxon>
        <taxon>Pseudomonadati</taxon>
        <taxon>Pseudomonadota</taxon>
        <taxon>Alphaproteobacteria</taxon>
        <taxon>Hyphomicrobiales</taxon>
        <taxon>Devosiaceae</taxon>
        <taxon>Paradevosia</taxon>
    </lineage>
</organism>
<sequence length="351" mass="37988">MTSIHDSTIGDAFARTGEFLTGNPMVRADADMRHVLDAQVELGAKSLEACLPAEARRQPTLEDAVRKVLERAGREPDDQGVDIDDIVITGPEGEISARIYRSRMMDATATPPMILYIHDGGWIVGSPEKCDATPRALAKKTGAVVVSPAYRLAPEHKFPAAHDDCYAVWLWLIEEGASLGGDPGKAAVVGEGAGANIAINISLQAHAERVAMPVHQVLIHPIAGVDMSTPSYVENMRARPIGTPTMQWFFRHLLESRAETADPRLNLVERTDFKGLPPATLVIAEIDPLRSEGELLGEALHKQGVSVDVRFYEGVTQGFFGLGSVVNKAMFAQSHVANNLVEAFAASRRKI</sequence>
<name>A0AA41QPP0_9HYPH</name>
<keyword evidence="1 3" id="KW-0378">Hydrolase</keyword>
<comment type="caution">
    <text evidence="3">The sequence shown here is derived from an EMBL/GenBank/DDBJ whole genome shotgun (WGS) entry which is preliminary data.</text>
</comment>
<reference evidence="3" key="1">
    <citation type="submission" date="2022-03" db="EMBL/GenBank/DDBJ databases">
        <title>The complete genome sequence of a Methyloterrigena soli.</title>
        <authorList>
            <person name="Zi Z."/>
        </authorList>
    </citation>
    <scope>NUCLEOTIDE SEQUENCE</scope>
    <source>
        <strain evidence="3">M48</strain>
    </source>
</reference>
<dbReference type="InterPro" id="IPR050300">
    <property type="entry name" value="GDXG_lipolytic_enzyme"/>
</dbReference>
<dbReference type="InterPro" id="IPR013094">
    <property type="entry name" value="AB_hydrolase_3"/>
</dbReference>
<dbReference type="Gene3D" id="3.40.50.1820">
    <property type="entry name" value="alpha/beta hydrolase"/>
    <property type="match status" value="1"/>
</dbReference>
<dbReference type="PANTHER" id="PTHR48081">
    <property type="entry name" value="AB HYDROLASE SUPERFAMILY PROTEIN C4A8.06C"/>
    <property type="match status" value="1"/>
</dbReference>
<protein>
    <submittedName>
        <fullName evidence="3">Alpha/beta hydrolase</fullName>
    </submittedName>
</protein>
<dbReference type="InterPro" id="IPR029058">
    <property type="entry name" value="AB_hydrolase_fold"/>
</dbReference>
<feature type="domain" description="Alpha/beta hydrolase fold-3" evidence="2">
    <location>
        <begin position="114"/>
        <end position="320"/>
    </location>
</feature>
<gene>
    <name evidence="3" type="ORF">ML536_16285</name>
</gene>
<dbReference type="AlphaFoldDB" id="A0AA41QPP0"/>
<evidence type="ECO:0000256" key="1">
    <source>
        <dbReference type="ARBA" id="ARBA00022801"/>
    </source>
</evidence>
<evidence type="ECO:0000259" key="2">
    <source>
        <dbReference type="Pfam" id="PF07859"/>
    </source>
</evidence>
<dbReference type="Proteomes" id="UP001156140">
    <property type="component" value="Unassembled WGS sequence"/>
</dbReference>
<dbReference type="RefSeq" id="WP_281736572.1">
    <property type="nucleotide sequence ID" value="NZ_JAKETQ010000002.1"/>
</dbReference>
<dbReference type="EMBL" id="JALAZD010000002">
    <property type="protein sequence ID" value="MCI0128390.1"/>
    <property type="molecule type" value="Genomic_DNA"/>
</dbReference>